<accession>A0A9P7KM10</accession>
<sequence>MTTPATTATPCANWNTEGTACPDSGKLTCGNCHFLAYCGPECKKSHWPTHKAKCKSALSKATWTPDWSLQGRQPAFVGKDNTQERFGGSKYLWGNVPALDILRLKANEGKDYSKKLSLLFAASGDLRNVIKTISQLPEGHDKPLHITMNDIDFDIVARNVIMLLIALIAEDQDEAIDCIIHVWYSSFIRKSDLDIIQQRVRPLIASICEEHKDKPADGSIFTKWEFGRRSLNLDLQKSAWDKLLLFTEVPEGLTTEKANDIRTATTLAESRKDYRDRHFLFLSPSRRVAAQHFREDGTLQTFESQRAESSEPNPTIFQADTSVWPMRDNADPLDGWSAEDVEMTPYGSAKAEIYGKLFLHLRSALRAFLDRIANLKVSFRLLQMDARLLPNHFGDDNTVLILAPLLREIQVNPHATLITLFMNAVHELMGRGVHLPNPVLANGVTQRLHKYLPVKPPIRGTYDPQIVKLTSARNSVRYFDDYFDFFMTVFDFPQVAKKAGAIIREENTIVEKWPFRLKLQPGQPGAQELFDRLMGGGVSGTERYVEWKTGPVTLDAPDMSWSRAAL</sequence>
<dbReference type="InterPro" id="IPR027974">
    <property type="entry name" value="DUF4470"/>
</dbReference>
<protein>
    <recommendedName>
        <fullName evidence="5">MYND-type domain-containing protein</fullName>
    </recommendedName>
</protein>
<keyword evidence="3" id="KW-0862">Zinc</keyword>
<evidence type="ECO:0000313" key="7">
    <source>
        <dbReference type="Proteomes" id="UP000782241"/>
    </source>
</evidence>
<dbReference type="AlphaFoldDB" id="A0A9P7KM10"/>
<keyword evidence="1" id="KW-0479">Metal-binding</keyword>
<dbReference type="InterPro" id="IPR002893">
    <property type="entry name" value="Znf_MYND"/>
</dbReference>
<evidence type="ECO:0000256" key="3">
    <source>
        <dbReference type="ARBA" id="ARBA00022833"/>
    </source>
</evidence>
<keyword evidence="2 4" id="KW-0863">Zinc-finger</keyword>
<dbReference type="Pfam" id="PF01753">
    <property type="entry name" value="zf-MYND"/>
    <property type="match status" value="1"/>
</dbReference>
<dbReference type="GO" id="GO:0008270">
    <property type="term" value="F:zinc ion binding"/>
    <property type="evidence" value="ECO:0007669"/>
    <property type="project" value="UniProtKB-KW"/>
</dbReference>
<evidence type="ECO:0000256" key="1">
    <source>
        <dbReference type="ARBA" id="ARBA00022723"/>
    </source>
</evidence>
<dbReference type="Gene3D" id="6.10.140.2220">
    <property type="match status" value="1"/>
</dbReference>
<evidence type="ECO:0000256" key="4">
    <source>
        <dbReference type="PROSITE-ProRule" id="PRU00134"/>
    </source>
</evidence>
<keyword evidence="7" id="KW-1185">Reference proteome</keyword>
<dbReference type="EMBL" id="JAGPUO010000015">
    <property type="protein sequence ID" value="KAG5658031.1"/>
    <property type="molecule type" value="Genomic_DNA"/>
</dbReference>
<evidence type="ECO:0000259" key="5">
    <source>
        <dbReference type="PROSITE" id="PS50865"/>
    </source>
</evidence>
<feature type="domain" description="MYND-type" evidence="5">
    <location>
        <begin position="8"/>
        <end position="54"/>
    </location>
</feature>
<gene>
    <name evidence="6" type="ORF">KAF25_006982</name>
</gene>
<name>A0A9P7KM10_9HYPO</name>
<organism evidence="6 7">
    <name type="scientific">Fusarium avenaceum</name>
    <dbReference type="NCBI Taxonomy" id="40199"/>
    <lineage>
        <taxon>Eukaryota</taxon>
        <taxon>Fungi</taxon>
        <taxon>Dikarya</taxon>
        <taxon>Ascomycota</taxon>
        <taxon>Pezizomycotina</taxon>
        <taxon>Sordariomycetes</taxon>
        <taxon>Hypocreomycetidae</taxon>
        <taxon>Hypocreales</taxon>
        <taxon>Nectriaceae</taxon>
        <taxon>Fusarium</taxon>
        <taxon>Fusarium tricinctum species complex</taxon>
    </lineage>
</organism>
<evidence type="ECO:0000313" key="6">
    <source>
        <dbReference type="EMBL" id="KAG5658031.1"/>
    </source>
</evidence>
<dbReference type="PROSITE" id="PS50865">
    <property type="entry name" value="ZF_MYND_2"/>
    <property type="match status" value="1"/>
</dbReference>
<proteinExistence type="predicted"/>
<dbReference type="Pfam" id="PF14737">
    <property type="entry name" value="DUF4470"/>
    <property type="match status" value="1"/>
</dbReference>
<comment type="caution">
    <text evidence="6">The sequence shown here is derived from an EMBL/GenBank/DDBJ whole genome shotgun (WGS) entry which is preliminary data.</text>
</comment>
<dbReference type="SUPFAM" id="SSF144232">
    <property type="entry name" value="HIT/MYND zinc finger-like"/>
    <property type="match status" value="1"/>
</dbReference>
<dbReference type="Proteomes" id="UP000782241">
    <property type="component" value="Unassembled WGS sequence"/>
</dbReference>
<evidence type="ECO:0000256" key="2">
    <source>
        <dbReference type="ARBA" id="ARBA00022771"/>
    </source>
</evidence>
<feature type="non-terminal residue" evidence="6">
    <location>
        <position position="1"/>
    </location>
</feature>
<reference evidence="6" key="1">
    <citation type="submission" date="2021-04" db="EMBL/GenBank/DDBJ databases">
        <title>Draft genome of Fusarium avenaceum strain F156N33, isolated from an atmospheric sample in Virginia.</title>
        <authorList>
            <person name="Yang S."/>
            <person name="Vinatzer B.A."/>
            <person name="Coleman J."/>
        </authorList>
    </citation>
    <scope>NUCLEOTIDE SEQUENCE</scope>
    <source>
        <strain evidence="6">F156N33</strain>
    </source>
</reference>